<keyword evidence="2" id="KW-0378">Hydrolase</keyword>
<dbReference type="SUPFAM" id="SSF48208">
    <property type="entry name" value="Six-hairpin glycosidases"/>
    <property type="match status" value="1"/>
</dbReference>
<evidence type="ECO:0000313" key="3">
    <source>
        <dbReference type="Proteomes" id="UP000008914"/>
    </source>
</evidence>
<evidence type="ECO:0000256" key="1">
    <source>
        <dbReference type="SAM" id="SignalP"/>
    </source>
</evidence>
<dbReference type="InterPro" id="IPR012341">
    <property type="entry name" value="6hp_glycosidase-like_sf"/>
</dbReference>
<dbReference type="InterPro" id="IPR008928">
    <property type="entry name" value="6-hairpin_glycosidase_sf"/>
</dbReference>
<feature type="signal peptide" evidence="1">
    <location>
        <begin position="1"/>
        <end position="23"/>
    </location>
</feature>
<dbReference type="PANTHER" id="PTHR31616">
    <property type="entry name" value="TREHALASE"/>
    <property type="match status" value="1"/>
</dbReference>
<proteinExistence type="predicted"/>
<dbReference type="RefSeq" id="WP_013493233.1">
    <property type="nucleotide sequence ID" value="NC_014830.1"/>
</dbReference>
<feature type="chain" id="PRO_5003210880" evidence="1">
    <location>
        <begin position="24"/>
        <end position="398"/>
    </location>
</feature>
<dbReference type="AlphaFoldDB" id="E6S6D0"/>
<accession>E6S6D0</accession>
<dbReference type="KEGG" id="ica:Intca_2412"/>
<dbReference type="STRING" id="710696.Intca_2412"/>
<name>E6S6D0_INTC7</name>
<dbReference type="Proteomes" id="UP000008914">
    <property type="component" value="Chromosome"/>
</dbReference>
<protein>
    <submittedName>
        <fullName evidence="2">Glycoside hydrolase 15-related protein</fullName>
    </submittedName>
</protein>
<organism evidence="2 3">
    <name type="scientific">Intrasporangium calvum (strain ATCC 23552 / DSM 43043 / JCM 3097 / NBRC 12989 / NCIMB 10167 / NRRL B-3866 / 7 KIP)</name>
    <dbReference type="NCBI Taxonomy" id="710696"/>
    <lineage>
        <taxon>Bacteria</taxon>
        <taxon>Bacillati</taxon>
        <taxon>Actinomycetota</taxon>
        <taxon>Actinomycetes</taxon>
        <taxon>Micrococcales</taxon>
        <taxon>Intrasporangiaceae</taxon>
        <taxon>Intrasporangium</taxon>
    </lineage>
</organism>
<dbReference type="eggNOG" id="COG3387">
    <property type="taxonomic scope" value="Bacteria"/>
</dbReference>
<dbReference type="EMBL" id="CP002343">
    <property type="protein sequence ID" value="ADU48919.1"/>
    <property type="molecule type" value="Genomic_DNA"/>
</dbReference>
<keyword evidence="1" id="KW-0732">Signal</keyword>
<dbReference type="HOGENOM" id="CLU_043768_0_0_11"/>
<reference evidence="2 3" key="1">
    <citation type="journal article" date="2010" name="Stand. Genomic Sci.">
        <title>Complete genome sequence of Intrasporangium calvum type strain (7 KIP).</title>
        <authorList>
            <person name="Del Rio T.G."/>
            <person name="Chertkov O."/>
            <person name="Yasawong M."/>
            <person name="Lucas S."/>
            <person name="Deshpande S."/>
            <person name="Cheng J.F."/>
            <person name="Detter C."/>
            <person name="Tapia R."/>
            <person name="Han C."/>
            <person name="Goodwin L."/>
            <person name="Pitluck S."/>
            <person name="Liolios K."/>
            <person name="Ivanova N."/>
            <person name="Mavromatis K."/>
            <person name="Pati A."/>
            <person name="Chen A."/>
            <person name="Palaniappan K."/>
            <person name="Land M."/>
            <person name="Hauser L."/>
            <person name="Chang Y.J."/>
            <person name="Jeffries C.D."/>
            <person name="Rohde M."/>
            <person name="Pukall R."/>
            <person name="Sikorski J."/>
            <person name="Goker M."/>
            <person name="Woyke T."/>
            <person name="Bristow J."/>
            <person name="Eisen J.A."/>
            <person name="Markowitz V."/>
            <person name="Hugenholtz P."/>
            <person name="Kyrpides N.C."/>
            <person name="Klenk H.P."/>
            <person name="Lapidus A."/>
        </authorList>
    </citation>
    <scope>NUCLEOTIDE SEQUENCE [LARGE SCALE GENOMIC DNA]</scope>
    <source>
        <strain evidence="3">ATCC 23552 / DSM 43043 / JCM 3097 / NBRC 12989 / 7 KIP</strain>
    </source>
</reference>
<dbReference type="PANTHER" id="PTHR31616:SF0">
    <property type="entry name" value="GLUCAN 1,4-ALPHA-GLUCOSIDASE"/>
    <property type="match status" value="1"/>
</dbReference>
<dbReference type="GO" id="GO:0004553">
    <property type="term" value="F:hydrolase activity, hydrolyzing O-glycosyl compounds"/>
    <property type="evidence" value="ECO:0007669"/>
    <property type="project" value="TreeGrafter"/>
</dbReference>
<dbReference type="OrthoDB" id="3806982at2"/>
<gene>
    <name evidence="2" type="ordered locus">Intca_2412</name>
</gene>
<evidence type="ECO:0000313" key="2">
    <source>
        <dbReference type="EMBL" id="ADU48919.1"/>
    </source>
</evidence>
<dbReference type="Gene3D" id="1.50.10.10">
    <property type="match status" value="1"/>
</dbReference>
<dbReference type="GO" id="GO:0005975">
    <property type="term" value="P:carbohydrate metabolic process"/>
    <property type="evidence" value="ECO:0007669"/>
    <property type="project" value="InterPro"/>
</dbReference>
<sequence length="398" mass="41976">MRRRRALVSILALLIIGAGGSFALPSEPGPLPTLANGGSWATALADGRPGAHDDRVWLESGTVPGRAAHHEVVERALLDLRALTRPDGAVAAGPSGPWAYAWPRDNSFVAVAYAVTGHAEDAWRVLRFFVRAQLDDGGFEARYTLDGPGVPDNRPRQADGAGWLLWAIDAVRSASGDPVPADLRSLRDRAIQHVLDLTDDGVRLPPPSPDYWEVPERRVTLGTVAPLAAGLEASARSRAAEGDVVQARHISRAAAALRSLIGERFGPTYQRHGDRGGLDAGAAMLLPPFADAADPAVLAAVRGYAEQALRPAGGLAPGVAWKSDGVSWTPETALVAYTAAVSGDRTLATRWRDWLAAHATSWGSLPEKVLPDGRPAGPAPLAWTAALFVLIEAELAAL</sequence>
<keyword evidence="3" id="KW-1185">Reference proteome</keyword>